<dbReference type="PANTHER" id="PTHR30537">
    <property type="entry name" value="HTH-TYPE TRANSCRIPTIONAL REGULATOR"/>
    <property type="match status" value="1"/>
</dbReference>
<keyword evidence="7" id="KW-1185">Reference proteome</keyword>
<dbReference type="Gene3D" id="1.10.10.10">
    <property type="entry name" value="Winged helix-like DNA-binding domain superfamily/Winged helix DNA-binding domain"/>
    <property type="match status" value="1"/>
</dbReference>
<evidence type="ECO:0000259" key="5">
    <source>
        <dbReference type="PROSITE" id="PS50931"/>
    </source>
</evidence>
<dbReference type="InterPro" id="IPR036390">
    <property type="entry name" value="WH_DNA-bd_sf"/>
</dbReference>
<accession>A0A109JR99</accession>
<dbReference type="EMBL" id="LNCD01000064">
    <property type="protein sequence ID" value="KWV53666.1"/>
    <property type="molecule type" value="Genomic_DNA"/>
</dbReference>
<evidence type="ECO:0000256" key="1">
    <source>
        <dbReference type="ARBA" id="ARBA00009437"/>
    </source>
</evidence>
<dbReference type="Pfam" id="PF00126">
    <property type="entry name" value="HTH_1"/>
    <property type="match status" value="1"/>
</dbReference>
<keyword evidence="4" id="KW-0804">Transcription</keyword>
<dbReference type="AlphaFoldDB" id="A0A109JR99"/>
<dbReference type="GO" id="GO:0043565">
    <property type="term" value="F:sequence-specific DNA binding"/>
    <property type="evidence" value="ECO:0007669"/>
    <property type="project" value="TreeGrafter"/>
</dbReference>
<gene>
    <name evidence="6" type="ORF">AS026_03175</name>
</gene>
<dbReference type="GO" id="GO:0003700">
    <property type="term" value="F:DNA-binding transcription factor activity"/>
    <property type="evidence" value="ECO:0007669"/>
    <property type="project" value="InterPro"/>
</dbReference>
<dbReference type="PROSITE" id="PS50931">
    <property type="entry name" value="HTH_LYSR"/>
    <property type="match status" value="1"/>
</dbReference>
<dbReference type="InterPro" id="IPR000847">
    <property type="entry name" value="LysR_HTH_N"/>
</dbReference>
<dbReference type="Gene3D" id="3.40.190.10">
    <property type="entry name" value="Periplasmic binding protein-like II"/>
    <property type="match status" value="2"/>
</dbReference>
<name>A0A109JR99_9HYPH</name>
<proteinExistence type="inferred from homology"/>
<feature type="domain" description="HTH lysR-type" evidence="5">
    <location>
        <begin position="7"/>
        <end position="64"/>
    </location>
</feature>
<evidence type="ECO:0000256" key="4">
    <source>
        <dbReference type="ARBA" id="ARBA00023163"/>
    </source>
</evidence>
<keyword evidence="3" id="KW-0238">DNA-binding</keyword>
<dbReference type="PANTHER" id="PTHR30537:SF26">
    <property type="entry name" value="GLYCINE CLEAVAGE SYSTEM TRANSCRIPTIONAL ACTIVATOR"/>
    <property type="match status" value="1"/>
</dbReference>
<reference evidence="6 7" key="1">
    <citation type="submission" date="2015-11" db="EMBL/GenBank/DDBJ databases">
        <title>Draft Genome Sequence of the Strain BR 10423 (Rhizobium sp.) isolated from nodules of Mimosa pudica.</title>
        <authorList>
            <person name="Barauna A.C."/>
            <person name="Zilli J.E."/>
            <person name="Simoes-Araujo J.L."/>
            <person name="Reis V.M."/>
            <person name="James E.K."/>
            <person name="Reis F.B.Jr."/>
            <person name="Rouws L.F."/>
            <person name="Passos S.R."/>
            <person name="Gois S.R."/>
        </authorList>
    </citation>
    <scope>NUCLEOTIDE SEQUENCE [LARGE SCALE GENOMIC DNA]</scope>
    <source>
        <strain evidence="6 7">BR10423</strain>
    </source>
</reference>
<dbReference type="Proteomes" id="UP000068164">
    <property type="component" value="Unassembled WGS sequence"/>
</dbReference>
<sequence>MTNLKNLPLPTLRTFESAARHQSLAKAAAELNLTDSAVSHQIRRLELALGCDLFVKSGRGVVLSDAGRIFAKTVSNAMQDILGTALLLVDADQIHGRLDIACPPMFANTWLAKNLNDFCQAHPTIECHIRLVENPRVHELTDIDVGISFGSGGWVDKWSTLLAHVNVTPVCSPILFERLGRQISQPRDLRHVTLLHQDDGSEWRRWFAEAGAADADKEAKHLYCSDLGMAIDLAIHGTGAALVSDTLSGSDFKRGILIKPVPVSIDAFGGWHVVCSNTSIRRSAPRLFLRWLLLQFDRGSALATLPSD</sequence>
<dbReference type="InterPro" id="IPR005119">
    <property type="entry name" value="LysR_subst-bd"/>
</dbReference>
<dbReference type="InterPro" id="IPR058163">
    <property type="entry name" value="LysR-type_TF_proteobact-type"/>
</dbReference>
<comment type="caution">
    <text evidence="6">The sequence shown here is derived from an EMBL/GenBank/DDBJ whole genome shotgun (WGS) entry which is preliminary data.</text>
</comment>
<dbReference type="SUPFAM" id="SSF53850">
    <property type="entry name" value="Periplasmic binding protein-like II"/>
    <property type="match status" value="1"/>
</dbReference>
<dbReference type="SUPFAM" id="SSF46785">
    <property type="entry name" value="Winged helix' DNA-binding domain"/>
    <property type="match status" value="1"/>
</dbReference>
<comment type="similarity">
    <text evidence="1">Belongs to the LysR transcriptional regulatory family.</text>
</comment>
<dbReference type="OrthoDB" id="9807765at2"/>
<organism evidence="6 7">
    <name type="scientific">Rhizobium altiplani</name>
    <dbReference type="NCBI Taxonomy" id="1864509"/>
    <lineage>
        <taxon>Bacteria</taxon>
        <taxon>Pseudomonadati</taxon>
        <taxon>Pseudomonadota</taxon>
        <taxon>Alphaproteobacteria</taxon>
        <taxon>Hyphomicrobiales</taxon>
        <taxon>Rhizobiaceae</taxon>
        <taxon>Rhizobium/Agrobacterium group</taxon>
        <taxon>Rhizobium</taxon>
    </lineage>
</organism>
<dbReference type="InterPro" id="IPR036388">
    <property type="entry name" value="WH-like_DNA-bd_sf"/>
</dbReference>
<protein>
    <recommendedName>
        <fullName evidence="5">HTH lysR-type domain-containing protein</fullName>
    </recommendedName>
</protein>
<dbReference type="PRINTS" id="PR00039">
    <property type="entry name" value="HTHLYSR"/>
</dbReference>
<dbReference type="GO" id="GO:0006351">
    <property type="term" value="P:DNA-templated transcription"/>
    <property type="evidence" value="ECO:0007669"/>
    <property type="project" value="TreeGrafter"/>
</dbReference>
<dbReference type="RefSeq" id="WP_062369974.1">
    <property type="nucleotide sequence ID" value="NZ_LNCD01000064.1"/>
</dbReference>
<evidence type="ECO:0000313" key="7">
    <source>
        <dbReference type="Proteomes" id="UP000068164"/>
    </source>
</evidence>
<evidence type="ECO:0000256" key="3">
    <source>
        <dbReference type="ARBA" id="ARBA00023125"/>
    </source>
</evidence>
<keyword evidence="2" id="KW-0805">Transcription regulation</keyword>
<evidence type="ECO:0000256" key="2">
    <source>
        <dbReference type="ARBA" id="ARBA00023015"/>
    </source>
</evidence>
<evidence type="ECO:0000313" key="6">
    <source>
        <dbReference type="EMBL" id="KWV53666.1"/>
    </source>
</evidence>
<dbReference type="Pfam" id="PF03466">
    <property type="entry name" value="LysR_substrate"/>
    <property type="match status" value="1"/>
</dbReference>